<keyword evidence="8 17" id="KW-0067">ATP-binding</keyword>
<keyword evidence="9" id="KW-0560">Oxidoreductase</keyword>
<evidence type="ECO:0000256" key="15">
    <source>
        <dbReference type="ARBA" id="ARBA00049164"/>
    </source>
</evidence>
<keyword evidence="20" id="KW-1185">Reference proteome</keyword>
<dbReference type="InterPro" id="IPR036291">
    <property type="entry name" value="NAD(P)-bd_dom_sf"/>
</dbReference>
<evidence type="ECO:0000256" key="16">
    <source>
        <dbReference type="ARBA" id="ARBA00049243"/>
    </source>
</evidence>
<dbReference type="Pfam" id="PF00069">
    <property type="entry name" value="Pkinase"/>
    <property type="match status" value="1"/>
</dbReference>
<dbReference type="FunFam" id="3.40.50.720:FF:000003">
    <property type="entry name" value="S-(hydroxymethyl)glutathione dehydrogenase"/>
    <property type="match status" value="1"/>
</dbReference>
<dbReference type="InterPro" id="IPR011009">
    <property type="entry name" value="Kinase-like_dom_sf"/>
</dbReference>
<keyword evidence="6" id="KW-0418">Kinase</keyword>
<dbReference type="InterPro" id="IPR014183">
    <property type="entry name" value="ADH_3"/>
</dbReference>
<evidence type="ECO:0000256" key="1">
    <source>
        <dbReference type="ARBA" id="ARBA00001947"/>
    </source>
</evidence>
<comment type="catalytic activity">
    <reaction evidence="15">
        <text>a secondary alcohol + NAD(+) = a ketone + NADH + H(+)</text>
        <dbReference type="Rhea" id="RHEA:10740"/>
        <dbReference type="ChEBI" id="CHEBI:15378"/>
        <dbReference type="ChEBI" id="CHEBI:17087"/>
        <dbReference type="ChEBI" id="CHEBI:35681"/>
        <dbReference type="ChEBI" id="CHEBI:57540"/>
        <dbReference type="ChEBI" id="CHEBI:57945"/>
        <dbReference type="EC" id="1.1.1.1"/>
    </reaction>
</comment>
<evidence type="ECO:0000256" key="17">
    <source>
        <dbReference type="PROSITE-ProRule" id="PRU10141"/>
    </source>
</evidence>
<keyword evidence="7" id="KW-0862">Zinc</keyword>
<dbReference type="InterPro" id="IPR008271">
    <property type="entry name" value="Ser/Thr_kinase_AS"/>
</dbReference>
<dbReference type="InterPro" id="IPR013154">
    <property type="entry name" value="ADH-like_N"/>
</dbReference>
<dbReference type="InParanoid" id="A0A2P6N9Q5"/>
<evidence type="ECO:0000313" key="19">
    <source>
        <dbReference type="EMBL" id="PRP80694.1"/>
    </source>
</evidence>
<dbReference type="GO" id="GO:0004022">
    <property type="term" value="F:alcohol dehydrogenase (NAD+) activity"/>
    <property type="evidence" value="ECO:0007669"/>
    <property type="project" value="UniProtKB-EC"/>
</dbReference>
<dbReference type="PANTHER" id="PTHR43880:SF12">
    <property type="entry name" value="ALCOHOL DEHYDROGENASE CLASS-3"/>
    <property type="match status" value="1"/>
</dbReference>
<reference evidence="19 20" key="1">
    <citation type="journal article" date="2018" name="Genome Biol. Evol.">
        <title>Multiple Roots of Fruiting Body Formation in Amoebozoa.</title>
        <authorList>
            <person name="Hillmann F."/>
            <person name="Forbes G."/>
            <person name="Novohradska S."/>
            <person name="Ferling I."/>
            <person name="Riege K."/>
            <person name="Groth M."/>
            <person name="Westermann M."/>
            <person name="Marz M."/>
            <person name="Spaller T."/>
            <person name="Winckler T."/>
            <person name="Schaap P."/>
            <person name="Glockner G."/>
        </authorList>
    </citation>
    <scope>NUCLEOTIDE SEQUENCE [LARGE SCALE GENOMIC DNA]</scope>
    <source>
        <strain evidence="19 20">Jena</strain>
    </source>
</reference>
<dbReference type="CDD" id="cd14003">
    <property type="entry name" value="STKc_AMPK-like"/>
    <property type="match status" value="1"/>
</dbReference>
<keyword evidence="10" id="KW-0520">NAD</keyword>
<comment type="catalytic activity">
    <reaction evidence="11">
        <text>S-(hydroxymethyl)glutathione + NADP(+) = S-formylglutathione + NADPH + H(+)</text>
        <dbReference type="Rhea" id="RHEA:19981"/>
        <dbReference type="ChEBI" id="CHEBI:15378"/>
        <dbReference type="ChEBI" id="CHEBI:57688"/>
        <dbReference type="ChEBI" id="CHEBI:57783"/>
        <dbReference type="ChEBI" id="CHEBI:58349"/>
        <dbReference type="ChEBI" id="CHEBI:58758"/>
        <dbReference type="EC" id="1.1.1.284"/>
    </reaction>
</comment>
<dbReference type="Gene3D" id="3.40.50.720">
    <property type="entry name" value="NAD(P)-binding Rossmann-like Domain"/>
    <property type="match status" value="1"/>
</dbReference>
<dbReference type="FunFam" id="3.90.180.10:FF:000001">
    <property type="entry name" value="S-(hydroxymethyl)glutathione dehydrogenase"/>
    <property type="match status" value="1"/>
</dbReference>
<dbReference type="InterPro" id="IPR013149">
    <property type="entry name" value="ADH-like_C"/>
</dbReference>
<evidence type="ECO:0000256" key="12">
    <source>
        <dbReference type="ARBA" id="ARBA00047899"/>
    </source>
</evidence>
<dbReference type="Proteomes" id="UP000241769">
    <property type="component" value="Unassembled WGS sequence"/>
</dbReference>
<evidence type="ECO:0000256" key="10">
    <source>
        <dbReference type="ARBA" id="ARBA00023027"/>
    </source>
</evidence>
<evidence type="ECO:0000256" key="14">
    <source>
        <dbReference type="ARBA" id="ARBA00048679"/>
    </source>
</evidence>
<evidence type="ECO:0000256" key="7">
    <source>
        <dbReference type="ARBA" id="ARBA00022833"/>
    </source>
</evidence>
<evidence type="ECO:0000256" key="4">
    <source>
        <dbReference type="ARBA" id="ARBA00022723"/>
    </source>
</evidence>
<dbReference type="FunFam" id="1.10.510.10:FF:000571">
    <property type="entry name" value="Maternal embryonic leucine zipper kinase"/>
    <property type="match status" value="1"/>
</dbReference>
<evidence type="ECO:0000256" key="2">
    <source>
        <dbReference type="ARBA" id="ARBA00010902"/>
    </source>
</evidence>
<dbReference type="Pfam" id="PF08240">
    <property type="entry name" value="ADH_N"/>
    <property type="match status" value="1"/>
</dbReference>
<dbReference type="InterPro" id="IPR002328">
    <property type="entry name" value="ADH_Zn_CS"/>
</dbReference>
<dbReference type="GO" id="GO:0046294">
    <property type="term" value="P:formaldehyde catabolic process"/>
    <property type="evidence" value="ECO:0007669"/>
    <property type="project" value="InterPro"/>
</dbReference>
<dbReference type="PROSITE" id="PS50011">
    <property type="entry name" value="PROTEIN_KINASE_DOM"/>
    <property type="match status" value="1"/>
</dbReference>
<keyword evidence="6" id="KW-0808">Transferase</keyword>
<dbReference type="PROSITE" id="PS00108">
    <property type="entry name" value="PROTEIN_KINASE_ST"/>
    <property type="match status" value="1"/>
</dbReference>
<dbReference type="GO" id="GO:0051903">
    <property type="term" value="F:S-(hydroxymethyl)glutathione dehydrogenase [NAD(P)+] activity"/>
    <property type="evidence" value="ECO:0007669"/>
    <property type="project" value="UniProtKB-EC"/>
</dbReference>
<evidence type="ECO:0000256" key="13">
    <source>
        <dbReference type="ARBA" id="ARBA00048110"/>
    </source>
</evidence>
<comment type="caution">
    <text evidence="19">The sequence shown here is derived from an EMBL/GenBank/DDBJ whole genome shotgun (WGS) entry which is preliminary data.</text>
</comment>
<dbReference type="SUPFAM" id="SSF50129">
    <property type="entry name" value="GroES-like"/>
    <property type="match status" value="1"/>
</dbReference>
<feature type="binding site" evidence="17">
    <location>
        <position position="548"/>
    </location>
    <ligand>
        <name>ATP</name>
        <dbReference type="ChEBI" id="CHEBI:30616"/>
    </ligand>
</feature>
<organism evidence="19 20">
    <name type="scientific">Planoprotostelium fungivorum</name>
    <dbReference type="NCBI Taxonomy" id="1890364"/>
    <lineage>
        <taxon>Eukaryota</taxon>
        <taxon>Amoebozoa</taxon>
        <taxon>Evosea</taxon>
        <taxon>Variosea</taxon>
        <taxon>Cavosteliida</taxon>
        <taxon>Cavosteliaceae</taxon>
        <taxon>Planoprotostelium</taxon>
    </lineage>
</organism>
<dbReference type="Gene3D" id="3.90.180.10">
    <property type="entry name" value="Medium-chain alcohol dehydrogenases, catalytic domain"/>
    <property type="match status" value="1"/>
</dbReference>
<evidence type="ECO:0000256" key="6">
    <source>
        <dbReference type="ARBA" id="ARBA00022777"/>
    </source>
</evidence>
<evidence type="ECO:0000259" key="18">
    <source>
        <dbReference type="PROSITE" id="PS50011"/>
    </source>
</evidence>
<dbReference type="PANTHER" id="PTHR43880">
    <property type="entry name" value="ALCOHOL DEHYDROGENASE"/>
    <property type="match status" value="1"/>
</dbReference>
<comment type="similarity">
    <text evidence="2">Belongs to the zinc-containing alcohol dehydrogenase family. Class-III subfamily.</text>
</comment>
<dbReference type="PROSITE" id="PS00107">
    <property type="entry name" value="PROTEIN_KINASE_ATP"/>
    <property type="match status" value="1"/>
</dbReference>
<dbReference type="EMBL" id="MDYQ01000141">
    <property type="protein sequence ID" value="PRP80694.1"/>
    <property type="molecule type" value="Genomic_DNA"/>
</dbReference>
<dbReference type="AlphaFoldDB" id="A0A2P6N9Q5"/>
<keyword evidence="5 17" id="KW-0547">Nucleotide-binding</keyword>
<dbReference type="SMART" id="SM00220">
    <property type="entry name" value="S_TKc"/>
    <property type="match status" value="1"/>
</dbReference>
<dbReference type="PROSITE" id="PS00059">
    <property type="entry name" value="ADH_ZINC"/>
    <property type="match status" value="1"/>
</dbReference>
<protein>
    <recommendedName>
        <fullName evidence="18">Protein kinase domain-containing protein</fullName>
    </recommendedName>
</protein>
<evidence type="ECO:0000256" key="3">
    <source>
        <dbReference type="ARBA" id="ARBA00022527"/>
    </source>
</evidence>
<dbReference type="Gene3D" id="1.10.510.10">
    <property type="entry name" value="Transferase(Phosphotransferase) domain 1"/>
    <property type="match status" value="1"/>
</dbReference>
<proteinExistence type="inferred from homology"/>
<dbReference type="NCBIfam" id="TIGR02818">
    <property type="entry name" value="adh_III_F_hyde"/>
    <property type="match status" value="1"/>
</dbReference>
<dbReference type="InterPro" id="IPR011032">
    <property type="entry name" value="GroES-like_sf"/>
</dbReference>
<name>A0A2P6N9Q5_9EUKA</name>
<dbReference type="SUPFAM" id="SSF56112">
    <property type="entry name" value="Protein kinase-like (PK-like)"/>
    <property type="match status" value="1"/>
</dbReference>
<comment type="catalytic activity">
    <reaction evidence="16">
        <text>a primary alcohol + NAD(+) = an aldehyde + NADH + H(+)</text>
        <dbReference type="Rhea" id="RHEA:10736"/>
        <dbReference type="ChEBI" id="CHEBI:15378"/>
        <dbReference type="ChEBI" id="CHEBI:15734"/>
        <dbReference type="ChEBI" id="CHEBI:17478"/>
        <dbReference type="ChEBI" id="CHEBI:57540"/>
        <dbReference type="ChEBI" id="CHEBI:57945"/>
        <dbReference type="EC" id="1.1.1.1"/>
    </reaction>
</comment>
<comment type="catalytic activity">
    <reaction evidence="13">
        <text>S-(hydroxymethyl)glutathione + NAD(+) = S-formylglutathione + NADH + H(+)</text>
        <dbReference type="Rhea" id="RHEA:19985"/>
        <dbReference type="ChEBI" id="CHEBI:15378"/>
        <dbReference type="ChEBI" id="CHEBI:57540"/>
        <dbReference type="ChEBI" id="CHEBI:57688"/>
        <dbReference type="ChEBI" id="CHEBI:57945"/>
        <dbReference type="ChEBI" id="CHEBI:58758"/>
        <dbReference type="EC" id="1.1.1.284"/>
    </reaction>
</comment>
<dbReference type="GO" id="GO:0004674">
    <property type="term" value="F:protein serine/threonine kinase activity"/>
    <property type="evidence" value="ECO:0007669"/>
    <property type="project" value="UniProtKB-KW"/>
</dbReference>
<evidence type="ECO:0000256" key="5">
    <source>
        <dbReference type="ARBA" id="ARBA00022741"/>
    </source>
</evidence>
<dbReference type="GO" id="GO:0005829">
    <property type="term" value="C:cytosol"/>
    <property type="evidence" value="ECO:0007669"/>
    <property type="project" value="TreeGrafter"/>
</dbReference>
<evidence type="ECO:0000256" key="8">
    <source>
        <dbReference type="ARBA" id="ARBA00022840"/>
    </source>
</evidence>
<comment type="catalytic activity">
    <reaction evidence="14">
        <text>L-seryl-[protein] + ATP = O-phospho-L-seryl-[protein] + ADP + H(+)</text>
        <dbReference type="Rhea" id="RHEA:17989"/>
        <dbReference type="Rhea" id="RHEA-COMP:9863"/>
        <dbReference type="Rhea" id="RHEA-COMP:11604"/>
        <dbReference type="ChEBI" id="CHEBI:15378"/>
        <dbReference type="ChEBI" id="CHEBI:29999"/>
        <dbReference type="ChEBI" id="CHEBI:30616"/>
        <dbReference type="ChEBI" id="CHEBI:83421"/>
        <dbReference type="ChEBI" id="CHEBI:456216"/>
        <dbReference type="EC" id="2.7.11.1"/>
    </reaction>
</comment>
<dbReference type="InterPro" id="IPR017441">
    <property type="entry name" value="Protein_kinase_ATP_BS"/>
</dbReference>
<evidence type="ECO:0000313" key="20">
    <source>
        <dbReference type="Proteomes" id="UP000241769"/>
    </source>
</evidence>
<evidence type="ECO:0000256" key="9">
    <source>
        <dbReference type="ARBA" id="ARBA00023002"/>
    </source>
</evidence>
<dbReference type="SUPFAM" id="SSF51735">
    <property type="entry name" value="NAD(P)-binding Rossmann-fold domains"/>
    <property type="match status" value="1"/>
</dbReference>
<dbReference type="FunFam" id="3.30.200.20:FF:000042">
    <property type="entry name" value="Aurora kinase A"/>
    <property type="match status" value="1"/>
</dbReference>
<accession>A0A2P6N9Q5</accession>
<dbReference type="STRING" id="1890364.A0A2P6N9Q5"/>
<gene>
    <name evidence="19" type="ORF">PROFUN_11653</name>
</gene>
<keyword evidence="3" id="KW-0723">Serine/threonine-protein kinase</keyword>
<comment type="catalytic activity">
    <reaction evidence="12">
        <text>L-threonyl-[protein] + ATP = O-phospho-L-threonyl-[protein] + ADP + H(+)</text>
        <dbReference type="Rhea" id="RHEA:46608"/>
        <dbReference type="Rhea" id="RHEA-COMP:11060"/>
        <dbReference type="Rhea" id="RHEA-COMP:11605"/>
        <dbReference type="ChEBI" id="CHEBI:15378"/>
        <dbReference type="ChEBI" id="CHEBI:30013"/>
        <dbReference type="ChEBI" id="CHEBI:30616"/>
        <dbReference type="ChEBI" id="CHEBI:61977"/>
        <dbReference type="ChEBI" id="CHEBI:456216"/>
        <dbReference type="EC" id="2.7.11.1"/>
    </reaction>
</comment>
<dbReference type="Pfam" id="PF00107">
    <property type="entry name" value="ADH_zinc_N"/>
    <property type="match status" value="1"/>
</dbReference>
<dbReference type="InterPro" id="IPR000719">
    <property type="entry name" value="Prot_kinase_dom"/>
</dbReference>
<dbReference type="OrthoDB" id="417550at2759"/>
<dbReference type="CDD" id="cd08300">
    <property type="entry name" value="alcohol_DH_class_III"/>
    <property type="match status" value="1"/>
</dbReference>
<feature type="domain" description="Protein kinase" evidence="18">
    <location>
        <begin position="519"/>
        <end position="776"/>
    </location>
</feature>
<evidence type="ECO:0000256" key="11">
    <source>
        <dbReference type="ARBA" id="ARBA00047793"/>
    </source>
</evidence>
<dbReference type="GO" id="GO:0008270">
    <property type="term" value="F:zinc ion binding"/>
    <property type="evidence" value="ECO:0007669"/>
    <property type="project" value="InterPro"/>
</dbReference>
<comment type="cofactor">
    <cofactor evidence="1">
        <name>Zn(2+)</name>
        <dbReference type="ChEBI" id="CHEBI:29105"/>
    </cofactor>
</comment>
<keyword evidence="4" id="KW-0479">Metal-binding</keyword>
<sequence>MSSEFEGKPITCRAAVAWEASKPLSIETVEVAPPKKGEVRIKLTATGVCHTDSYTLSGKDSEGVFPVILGHEGAGIVESIGEGVTSVKVGDHVIPLYTPECRECKFCKSGKTNLCSIIRATQGKGLMPDGTSRFTCNGKPIFHYMGCSTFSEYTVVAEISVAKINEKARLDRVCLLGCGITTGYGAVNNSAKVEKGANVAVFGLGCVGLGAIMGAHEAGAATIVGIDINAKKFAKAREFGATEIVNPKELPEGQTIQDYLINKYDGGMDYTFECIGNVDTMRAALESCHKGWGVSTIAGVAPAGTLIQTRPFQLVTGRVWKGTAFGGVKGRTELPGMVDRYLSGHLKVDEFVTGEYTLDKINDTFEAMHHGETKSHRSGVLRKAPAPYVCFCAKCIKKTSVHSTRRKTRKMQIRRAQRATLPATSRGLEDKGRSMSSVLVSFLETSDEETGGYDMPSFKRGHRKGHHAQTITLRTMVEIDMQYGRERSASGAAPVKATCENPITSPKAERHPRHWLLNYKIKKTLGEGNFGKVKLAVRKSDGQQFALKFIDHEKLKKSQYWTKFQREIEIHKTIDHPHIVKMIEVVEAPEHGYTCIVLEYLEGIDLLDFVLSQPESRLNPTTAGKIFAQILSAVRYLHNKGIAHRDLKLENIMVDPNGENPKLIDFGLANRFEANKLFRTPCGSPFYAAPEILKRQPYYGPSNDIWSLGVVLYSMMTGTIPWAGESGPEQLRNTLFGNWLDNVVIPVPVKRIFMRCFTVDYQLRATIQELEADPWVQLSMPVVKPRSRSLLKRISSALLTARSEKI</sequence>
<dbReference type="GO" id="GO:0005524">
    <property type="term" value="F:ATP binding"/>
    <property type="evidence" value="ECO:0007669"/>
    <property type="project" value="UniProtKB-UniRule"/>
</dbReference>